<evidence type="ECO:0000313" key="1">
    <source>
        <dbReference type="EMBL" id="QYX73465.1"/>
    </source>
</evidence>
<dbReference type="GeneID" id="67442254"/>
<name>A0ABX8XDF7_SHEPU</name>
<dbReference type="Proteomes" id="UP000827084">
    <property type="component" value="Chromosome"/>
</dbReference>
<protein>
    <submittedName>
        <fullName evidence="1">Uncharacterized protein</fullName>
    </submittedName>
</protein>
<keyword evidence="2" id="KW-1185">Reference proteome</keyword>
<organism evidence="1 2">
    <name type="scientific">Shewanella putrefaciens</name>
    <name type="common">Pseudomonas putrefaciens</name>
    <dbReference type="NCBI Taxonomy" id="24"/>
    <lineage>
        <taxon>Bacteria</taxon>
        <taxon>Pseudomonadati</taxon>
        <taxon>Pseudomonadota</taxon>
        <taxon>Gammaproteobacteria</taxon>
        <taxon>Alteromonadales</taxon>
        <taxon>Shewanellaceae</taxon>
        <taxon>Shewanella</taxon>
    </lineage>
</organism>
<reference evidence="1 2" key="1">
    <citation type="submission" date="2021-08" db="EMBL/GenBank/DDBJ databases">
        <title>Shewanella putrefaciens YZ-J, complete genome.</title>
        <authorList>
            <person name="Yi Z."/>
        </authorList>
    </citation>
    <scope>NUCLEOTIDE SEQUENCE [LARGE SCALE GENOMIC DNA]</scope>
    <source>
        <strain evidence="1 2">YZ-J</strain>
    </source>
</reference>
<sequence length="159" mass="19170">MQMHKQSLIEILLSLRGARENLVSRTIKEEPQLFSTFFEFENNVNMLELSFEREFSIFLNNNLEFFSNTISEPHLSFTRNKLKYIVEEFVCSRLSDDHRTSNHLDVFFLKNKINMIDEIFSVAISNNEKIERIRYVYRKEQVLFDREFKKLRDADNELD</sequence>
<accession>A0ABX8XDF7</accession>
<evidence type="ECO:0000313" key="2">
    <source>
        <dbReference type="Proteomes" id="UP000827084"/>
    </source>
</evidence>
<proteinExistence type="predicted"/>
<gene>
    <name evidence="1" type="ORF">K3G22_03305</name>
</gene>
<dbReference type="RefSeq" id="WP_061782807.1">
    <property type="nucleotide sequence ID" value="NZ_CP028435.1"/>
</dbReference>
<dbReference type="EMBL" id="CP080635">
    <property type="protein sequence ID" value="QYX73465.1"/>
    <property type="molecule type" value="Genomic_DNA"/>
</dbReference>